<evidence type="ECO:0000313" key="3">
    <source>
        <dbReference type="Proteomes" id="UP000557739"/>
    </source>
</evidence>
<feature type="signal peptide" evidence="1">
    <location>
        <begin position="1"/>
        <end position="17"/>
    </location>
</feature>
<name>A0A7W9EGL5_9SPHN</name>
<evidence type="ECO:0000256" key="1">
    <source>
        <dbReference type="SAM" id="SignalP"/>
    </source>
</evidence>
<gene>
    <name evidence="2" type="ORF">FHR19_000583</name>
</gene>
<evidence type="ECO:0000313" key="2">
    <source>
        <dbReference type="EMBL" id="MBB5697258.1"/>
    </source>
</evidence>
<comment type="caution">
    <text evidence="2">The sequence shown here is derived from an EMBL/GenBank/DDBJ whole genome shotgun (WGS) entry which is preliminary data.</text>
</comment>
<reference evidence="2 3" key="1">
    <citation type="submission" date="2020-08" db="EMBL/GenBank/DDBJ databases">
        <title>Genomic Encyclopedia of Type Strains, Phase IV (KMG-IV): sequencing the most valuable type-strain genomes for metagenomic binning, comparative biology and taxonomic classification.</title>
        <authorList>
            <person name="Goeker M."/>
        </authorList>
    </citation>
    <scope>NUCLEOTIDE SEQUENCE [LARGE SCALE GENOMIC DNA]</scope>
    <source>
        <strain evidence="2 3">DSM 27244</strain>
    </source>
</reference>
<protein>
    <submittedName>
        <fullName evidence="2">YbbR domain-containing protein</fullName>
    </submittedName>
</protein>
<dbReference type="PROSITE" id="PS51257">
    <property type="entry name" value="PROKAR_LIPOPROTEIN"/>
    <property type="match status" value="1"/>
</dbReference>
<dbReference type="RefSeq" id="WP_184024078.1">
    <property type="nucleotide sequence ID" value="NZ_JACIJJ010000001.1"/>
</dbReference>
<proteinExistence type="predicted"/>
<dbReference type="EMBL" id="JACIJJ010000001">
    <property type="protein sequence ID" value="MBB5697258.1"/>
    <property type="molecule type" value="Genomic_DNA"/>
</dbReference>
<organism evidence="2 3">
    <name type="scientific">Sphingomonas yantingensis</name>
    <dbReference type="NCBI Taxonomy" id="1241761"/>
    <lineage>
        <taxon>Bacteria</taxon>
        <taxon>Pseudomonadati</taxon>
        <taxon>Pseudomonadota</taxon>
        <taxon>Alphaproteobacteria</taxon>
        <taxon>Sphingomonadales</taxon>
        <taxon>Sphingomonadaceae</taxon>
        <taxon>Sphingomonas</taxon>
    </lineage>
</organism>
<sequence>MKKTVFAAIALSSLTLAACGGTATGNSEVANVEQTDDLNTTDTLDAGNYGDASLNASDLNTIGPVDNAADLNAATPLENGVANAL</sequence>
<dbReference type="Proteomes" id="UP000557739">
    <property type="component" value="Unassembled WGS sequence"/>
</dbReference>
<keyword evidence="1" id="KW-0732">Signal</keyword>
<accession>A0A7W9EGL5</accession>
<keyword evidence="3" id="KW-1185">Reference proteome</keyword>
<dbReference type="AlphaFoldDB" id="A0A7W9EGL5"/>
<feature type="chain" id="PRO_5030837485" evidence="1">
    <location>
        <begin position="18"/>
        <end position="85"/>
    </location>
</feature>